<evidence type="ECO:0000256" key="2">
    <source>
        <dbReference type="SAM" id="SignalP"/>
    </source>
</evidence>
<dbReference type="Pfam" id="PF16144">
    <property type="entry name" value="DUF4852"/>
    <property type="match status" value="1"/>
</dbReference>
<dbReference type="EMBL" id="CP002431">
    <property type="protein sequence ID" value="ADU61538.1"/>
    <property type="molecule type" value="Genomic_DNA"/>
</dbReference>
<dbReference type="RefSeq" id="WP_013513475.1">
    <property type="nucleotide sequence ID" value="NC_014844.1"/>
</dbReference>
<dbReference type="InterPro" id="IPR032325">
    <property type="entry name" value="DUF4852"/>
</dbReference>
<dbReference type="OrthoDB" id="9820233at2"/>
<dbReference type="AlphaFoldDB" id="E6VY80"/>
<evidence type="ECO:0000313" key="3">
    <source>
        <dbReference type="EMBL" id="ADU61538.1"/>
    </source>
</evidence>
<proteinExistence type="predicted"/>
<dbReference type="KEGG" id="das:Daes_0518"/>
<sequence precursor="true">MQICCRALLLAVVCALVPAGFSHAASWHKVAYSRKLGAEVFVSQGQGNWCKETVEAKILLDAESPLLVEGLEDFLQTASAVIARDCEAVSKTRLRVFNRSGEGLVANYMASIQDEWRPVKADPSAMPVEMASSEQAGHSEPARTQDTKAAKAVKADYINLVAGVMPPAQDVLADEQAIIDYVKTKDCEAVQRAERDEFALAKLKHDARAEAEAFLRSAKPELVELTFPARLGEYDFDKSAFPFAPMPTGTSKKVGAGWSLWCPKNTTFPESIQVSIKGGEVIQHLAMAPDAAESLLKSMRGDRQVTIRATLRVVQWGQYLRKDRTPPTVTTVPCAVTVSMPKTGEAFFEYPSSWLEPRVAAWQKENEEIEREQRLRQEAERLRQEREKQAQTERIMTGTEPILATSEIVLAHFKKLSDPKTSGATTVNGVDVRRPLLLQVTPQFKENVFKVLSTTQDAVAVLNQGGASAGADIGFRSDEGRITVVVQNSRDFATVVIPADVLPGVKEGLGAARFPLAPTIQLSYVAEPVGYAQDPWKDGRLLYVHAVKCRYHIKMMDQGNGQTWEVEASSKKQPFTQKKDDRTARTLSLIGVTGGMESDKVESLVAETLKLPLKFDEHVKILASPDTTPSTQRDILALLYGGEAVVPGHRDFKGFFVQTGKSLMGFGSPVYSLRQAVLKQTAAPQEKEAILEGLVAKFGEPDLTLSERGLDVYNWGRRITDDRSGMPVGKELRRPVSALEAQVYSSETGVLTVLILTDGELYPVKANITTQTVF</sequence>
<gene>
    <name evidence="3" type="ordered locus">Daes_0518</name>
</gene>
<keyword evidence="4" id="KW-1185">Reference proteome</keyword>
<reference evidence="4" key="1">
    <citation type="submission" date="2010-12" db="EMBL/GenBank/DDBJ databases">
        <title>Complete sequence of Desulfovibrio aespoeensis Aspo-2.</title>
        <authorList>
            <consortium name="US DOE Joint Genome Institute"/>
            <person name="Lucas S."/>
            <person name="Copeland A."/>
            <person name="Lapidus A."/>
            <person name="Cheng J.-F."/>
            <person name="Goodwin L."/>
            <person name="Pitluck S."/>
            <person name="Chertkov O."/>
            <person name="Misra M."/>
            <person name="Detter J.C."/>
            <person name="Han C."/>
            <person name="Tapia R."/>
            <person name="Land M."/>
            <person name="Hauser L."/>
            <person name="Kyrpides N."/>
            <person name="Ivanova N."/>
            <person name="Ovchinnikova G."/>
            <person name="Pedersen K."/>
            <person name="Jagevall S."/>
            <person name="Hazen T."/>
            <person name="Woyke T."/>
        </authorList>
    </citation>
    <scope>NUCLEOTIDE SEQUENCE [LARGE SCALE GENOMIC DNA]</scope>
    <source>
        <strain evidence="4">ATCC 700646 / DSM 10631 / Aspo-2</strain>
    </source>
</reference>
<reference evidence="3 4" key="2">
    <citation type="journal article" date="2014" name="Genome Announc.">
        <title>Complete Genome Sequence of the Subsurface, Mesophilic Sulfate-Reducing Bacterium Desulfovibrio aespoeensis Aspo-2.</title>
        <authorList>
            <person name="Pedersen K."/>
            <person name="Bengtsson A."/>
            <person name="Edlund J."/>
            <person name="Rabe L."/>
            <person name="Hazen T."/>
            <person name="Chakraborty R."/>
            <person name="Goodwin L."/>
            <person name="Shapiro N."/>
        </authorList>
    </citation>
    <scope>NUCLEOTIDE SEQUENCE [LARGE SCALE GENOMIC DNA]</scope>
    <source>
        <strain evidence="4">ATCC 700646 / DSM 10631 / Aspo-2</strain>
    </source>
</reference>
<feature type="chain" id="PRO_5003211211" evidence="2">
    <location>
        <begin position="25"/>
        <end position="774"/>
    </location>
</feature>
<dbReference type="Proteomes" id="UP000002191">
    <property type="component" value="Chromosome"/>
</dbReference>
<feature type="coiled-coil region" evidence="1">
    <location>
        <begin position="362"/>
        <end position="395"/>
    </location>
</feature>
<keyword evidence="1" id="KW-0175">Coiled coil</keyword>
<protein>
    <submittedName>
        <fullName evidence="3">Uncharacterized protein</fullName>
    </submittedName>
</protein>
<accession>E6VY80</accession>
<dbReference type="HOGENOM" id="CLU_361208_0_0_7"/>
<dbReference type="eggNOG" id="ENOG5031KPC">
    <property type="taxonomic scope" value="Bacteria"/>
</dbReference>
<evidence type="ECO:0000313" key="4">
    <source>
        <dbReference type="Proteomes" id="UP000002191"/>
    </source>
</evidence>
<dbReference type="STRING" id="643562.Daes_0518"/>
<name>E6VY80_PSEA9</name>
<feature type="signal peptide" evidence="2">
    <location>
        <begin position="1"/>
        <end position="24"/>
    </location>
</feature>
<organism evidence="3 4">
    <name type="scientific">Pseudodesulfovibrio aespoeensis (strain ATCC 700646 / DSM 10631 / Aspo-2)</name>
    <name type="common">Desulfovibrio aespoeensis</name>
    <dbReference type="NCBI Taxonomy" id="643562"/>
    <lineage>
        <taxon>Bacteria</taxon>
        <taxon>Pseudomonadati</taxon>
        <taxon>Thermodesulfobacteriota</taxon>
        <taxon>Desulfovibrionia</taxon>
        <taxon>Desulfovibrionales</taxon>
        <taxon>Desulfovibrionaceae</taxon>
    </lineage>
</organism>
<evidence type="ECO:0000256" key="1">
    <source>
        <dbReference type="SAM" id="Coils"/>
    </source>
</evidence>
<keyword evidence="2" id="KW-0732">Signal</keyword>